<feature type="active site" description="Proton acceptor" evidence="6">
    <location>
        <position position="376"/>
    </location>
</feature>
<dbReference type="InterPro" id="IPR002155">
    <property type="entry name" value="Thiolase"/>
</dbReference>
<evidence type="ECO:0000256" key="2">
    <source>
        <dbReference type="ARBA" id="ARBA00012705"/>
    </source>
</evidence>
<gene>
    <name evidence="10" type="ORF">SAMN05216554_0968</name>
</gene>
<dbReference type="InterPro" id="IPR020613">
    <property type="entry name" value="Thiolase_CS"/>
</dbReference>
<evidence type="ECO:0000313" key="10">
    <source>
        <dbReference type="EMBL" id="SDY63356.1"/>
    </source>
</evidence>
<evidence type="ECO:0000256" key="4">
    <source>
        <dbReference type="ARBA" id="ARBA00023315"/>
    </source>
</evidence>
<dbReference type="SUPFAM" id="SSF53901">
    <property type="entry name" value="Thiolase-like"/>
    <property type="match status" value="2"/>
</dbReference>
<feature type="domain" description="Thiolase C-terminal" evidence="9">
    <location>
        <begin position="268"/>
        <end position="388"/>
    </location>
</feature>
<dbReference type="STRING" id="381665.SAMN05216554_0968"/>
<sequence length="393" mass="38998">MSAVIVGYARTPFVKYCGQFASVPATELGAAAIRAALARAGITPGEVGFVYGGQVLQGGAGQNPARQSAVVAGIPLATPALTLNAVCLSGTEAIISGARLIDAGDADVVVAVGQESMTLAPHAWSGSRAGKRYGAIELVDTMDHDGLTDAFEHRSMGSSTEDRNAALGLTRADQDAWAAASHQRLDASTEFLAGEIEPFAVPGRKGPTIVSVDDGLRADTTVESLGALRPAFGGSGTITAGNSSQLTDGAAAVVLMSETAAASRGIPALARILAHAFVAGPDVSLHAQPANAIAAALARAGRAVGDLAAVEINEAFAAVAVHSTRQLGVDPAIVNPHGGAIALGHPIGASGTRIVGHLARRLASVGPGALGAAGICGGGGQGAAVILDSCRPV</sequence>
<dbReference type="RefSeq" id="WP_092549499.1">
    <property type="nucleotide sequence ID" value="NZ_FNPZ01000001.1"/>
</dbReference>
<dbReference type="GO" id="GO:0003985">
    <property type="term" value="F:acetyl-CoA C-acetyltransferase activity"/>
    <property type="evidence" value="ECO:0007669"/>
    <property type="project" value="UniProtKB-EC"/>
</dbReference>
<name>A0A1H3LGA7_9MICO</name>
<feature type="domain" description="Thiolase N-terminal" evidence="8">
    <location>
        <begin position="4"/>
        <end position="258"/>
    </location>
</feature>
<dbReference type="Gene3D" id="3.40.47.10">
    <property type="match status" value="2"/>
</dbReference>
<feature type="active site" description="Proton acceptor" evidence="6">
    <location>
        <position position="345"/>
    </location>
</feature>
<evidence type="ECO:0000259" key="8">
    <source>
        <dbReference type="Pfam" id="PF00108"/>
    </source>
</evidence>
<evidence type="ECO:0000256" key="5">
    <source>
        <dbReference type="ARBA" id="ARBA00040529"/>
    </source>
</evidence>
<protein>
    <recommendedName>
        <fullName evidence="5">Probable acetyl-CoA acetyltransferase</fullName>
        <ecNumber evidence="2">2.3.1.9</ecNumber>
    </recommendedName>
</protein>
<evidence type="ECO:0000259" key="9">
    <source>
        <dbReference type="Pfam" id="PF02803"/>
    </source>
</evidence>
<dbReference type="EMBL" id="FNPZ01000001">
    <property type="protein sequence ID" value="SDY63356.1"/>
    <property type="molecule type" value="Genomic_DNA"/>
</dbReference>
<proteinExistence type="inferred from homology"/>
<feature type="active site" description="Acyl-thioester intermediate" evidence="6">
    <location>
        <position position="87"/>
    </location>
</feature>
<dbReference type="CDD" id="cd00751">
    <property type="entry name" value="thiolase"/>
    <property type="match status" value="1"/>
</dbReference>
<dbReference type="EC" id="2.3.1.9" evidence="2"/>
<dbReference type="PIRSF" id="PIRSF000429">
    <property type="entry name" value="Ac-CoA_Ac_transf"/>
    <property type="match status" value="1"/>
</dbReference>
<reference evidence="10 11" key="1">
    <citation type="submission" date="2016-10" db="EMBL/GenBank/DDBJ databases">
        <authorList>
            <person name="de Groot N.N."/>
        </authorList>
    </citation>
    <scope>NUCLEOTIDE SEQUENCE [LARGE SCALE GENOMIC DNA]</scope>
    <source>
        <strain evidence="10 11">CGMCC 4.3491</strain>
    </source>
</reference>
<dbReference type="InterPro" id="IPR020610">
    <property type="entry name" value="Thiolase_AS"/>
</dbReference>
<accession>A0A1H3LGA7</accession>
<dbReference type="AlphaFoldDB" id="A0A1H3LGA7"/>
<comment type="similarity">
    <text evidence="1 7">Belongs to the thiolase-like superfamily. Thiolase family.</text>
</comment>
<evidence type="ECO:0000256" key="7">
    <source>
        <dbReference type="RuleBase" id="RU003557"/>
    </source>
</evidence>
<keyword evidence="11" id="KW-1185">Reference proteome</keyword>
<dbReference type="Pfam" id="PF02803">
    <property type="entry name" value="Thiolase_C"/>
    <property type="match status" value="1"/>
</dbReference>
<dbReference type="PANTHER" id="PTHR18919">
    <property type="entry name" value="ACETYL-COA C-ACYLTRANSFERASE"/>
    <property type="match status" value="1"/>
</dbReference>
<dbReference type="PROSITE" id="PS00099">
    <property type="entry name" value="THIOLASE_3"/>
    <property type="match status" value="1"/>
</dbReference>
<dbReference type="InterPro" id="IPR020617">
    <property type="entry name" value="Thiolase_C"/>
</dbReference>
<evidence type="ECO:0000313" key="11">
    <source>
        <dbReference type="Proteomes" id="UP000198891"/>
    </source>
</evidence>
<keyword evidence="3 7" id="KW-0808">Transferase</keyword>
<dbReference type="PROSITE" id="PS00737">
    <property type="entry name" value="THIOLASE_2"/>
    <property type="match status" value="1"/>
</dbReference>
<dbReference type="Pfam" id="PF00108">
    <property type="entry name" value="Thiolase_N"/>
    <property type="match status" value="1"/>
</dbReference>
<dbReference type="OrthoDB" id="3204099at2"/>
<organism evidence="10 11">
    <name type="scientific">Herbiconiux ginsengi</name>
    <dbReference type="NCBI Taxonomy" id="381665"/>
    <lineage>
        <taxon>Bacteria</taxon>
        <taxon>Bacillati</taxon>
        <taxon>Actinomycetota</taxon>
        <taxon>Actinomycetes</taxon>
        <taxon>Micrococcales</taxon>
        <taxon>Microbacteriaceae</taxon>
        <taxon>Herbiconiux</taxon>
    </lineage>
</organism>
<evidence type="ECO:0000256" key="1">
    <source>
        <dbReference type="ARBA" id="ARBA00010982"/>
    </source>
</evidence>
<dbReference type="InterPro" id="IPR020616">
    <property type="entry name" value="Thiolase_N"/>
</dbReference>
<dbReference type="PANTHER" id="PTHR18919:SF107">
    <property type="entry name" value="ACETYL-COA ACETYLTRANSFERASE, CYTOSOLIC"/>
    <property type="match status" value="1"/>
</dbReference>
<dbReference type="InterPro" id="IPR016039">
    <property type="entry name" value="Thiolase-like"/>
</dbReference>
<evidence type="ECO:0000256" key="3">
    <source>
        <dbReference type="ARBA" id="ARBA00022679"/>
    </source>
</evidence>
<dbReference type="Proteomes" id="UP000198891">
    <property type="component" value="Unassembled WGS sequence"/>
</dbReference>
<keyword evidence="4 7" id="KW-0012">Acyltransferase</keyword>
<evidence type="ECO:0000256" key="6">
    <source>
        <dbReference type="PIRSR" id="PIRSR000429-1"/>
    </source>
</evidence>
<dbReference type="NCBIfam" id="TIGR01930">
    <property type="entry name" value="AcCoA-C-Actrans"/>
    <property type="match status" value="1"/>
</dbReference>